<protein>
    <submittedName>
        <fullName evidence="4">Uncharacterized protein</fullName>
    </submittedName>
</protein>
<organism evidence="4 5">
    <name type="scientific">Rotaria magnacalcarata</name>
    <dbReference type="NCBI Taxonomy" id="392030"/>
    <lineage>
        <taxon>Eukaryota</taxon>
        <taxon>Metazoa</taxon>
        <taxon>Spiralia</taxon>
        <taxon>Gnathifera</taxon>
        <taxon>Rotifera</taxon>
        <taxon>Eurotatoria</taxon>
        <taxon>Bdelloidea</taxon>
        <taxon>Philodinida</taxon>
        <taxon>Philodinidae</taxon>
        <taxon>Rotaria</taxon>
    </lineage>
</organism>
<feature type="non-terminal residue" evidence="4">
    <location>
        <position position="49"/>
    </location>
</feature>
<proteinExistence type="predicted"/>
<dbReference type="GO" id="GO:0005929">
    <property type="term" value="C:cilium"/>
    <property type="evidence" value="ECO:0007669"/>
    <property type="project" value="UniProtKB-ARBA"/>
</dbReference>
<name>A0A8S2X6U2_9BILA</name>
<evidence type="ECO:0000256" key="3">
    <source>
        <dbReference type="SAM" id="Coils"/>
    </source>
</evidence>
<keyword evidence="3" id="KW-0175">Coiled coil</keyword>
<sequence>QGKASEYALRKRLHELERSLRELEWQKKQTQEEILSNENDIDRLEKAVR</sequence>
<dbReference type="InterPro" id="IPR048256">
    <property type="entry name" value="Tektin-like"/>
</dbReference>
<dbReference type="AlphaFoldDB" id="A0A8S2X6U2"/>
<evidence type="ECO:0000313" key="5">
    <source>
        <dbReference type="Proteomes" id="UP000676336"/>
    </source>
</evidence>
<keyword evidence="2" id="KW-0963">Cytoplasm</keyword>
<dbReference type="GO" id="GO:0005737">
    <property type="term" value="C:cytoplasm"/>
    <property type="evidence" value="ECO:0007669"/>
    <property type="project" value="UniProtKB-SubCell"/>
</dbReference>
<evidence type="ECO:0000313" key="4">
    <source>
        <dbReference type="EMBL" id="CAF4481728.1"/>
    </source>
</evidence>
<gene>
    <name evidence="4" type="ORF">SMN809_LOCUS34060</name>
</gene>
<feature type="non-terminal residue" evidence="4">
    <location>
        <position position="1"/>
    </location>
</feature>
<feature type="coiled-coil region" evidence="3">
    <location>
        <begin position="6"/>
        <end position="47"/>
    </location>
</feature>
<dbReference type="EMBL" id="CAJOBI010076974">
    <property type="protein sequence ID" value="CAF4481728.1"/>
    <property type="molecule type" value="Genomic_DNA"/>
</dbReference>
<dbReference type="Pfam" id="PF03148">
    <property type="entry name" value="Tektin"/>
    <property type="match status" value="1"/>
</dbReference>
<comment type="subcellular location">
    <subcellularLocation>
        <location evidence="1">Cytoplasm</location>
    </subcellularLocation>
</comment>
<evidence type="ECO:0000256" key="2">
    <source>
        <dbReference type="ARBA" id="ARBA00022490"/>
    </source>
</evidence>
<comment type="caution">
    <text evidence="4">The sequence shown here is derived from an EMBL/GenBank/DDBJ whole genome shotgun (WGS) entry which is preliminary data.</text>
</comment>
<evidence type="ECO:0000256" key="1">
    <source>
        <dbReference type="ARBA" id="ARBA00004496"/>
    </source>
</evidence>
<dbReference type="Proteomes" id="UP000676336">
    <property type="component" value="Unassembled WGS sequence"/>
</dbReference>
<reference evidence="4" key="1">
    <citation type="submission" date="2021-02" db="EMBL/GenBank/DDBJ databases">
        <authorList>
            <person name="Nowell W R."/>
        </authorList>
    </citation>
    <scope>NUCLEOTIDE SEQUENCE</scope>
</reference>
<accession>A0A8S2X6U2</accession>